<accession>A0AAD3XH58</accession>
<dbReference type="AlphaFoldDB" id="A0AAD3XH58"/>
<keyword evidence="2" id="KW-1185">Reference proteome</keyword>
<sequence>MYGNALHAYSYPLSSGELGFMVCRKKHQTANKDQILGAKIATSKHIKVKDCRSWAVGTSAIDFPCKRNVNCTRTNYEVNLWRNTAGRHAVHYAVTRRASHGLHRRISISTWGPHFVFAGLYWTMRFARSDLSSTCQDHVGP</sequence>
<reference evidence="1" key="1">
    <citation type="submission" date="2023-05" db="EMBL/GenBank/DDBJ databases">
        <title>Nepenthes gracilis genome sequencing.</title>
        <authorList>
            <person name="Fukushima K."/>
        </authorList>
    </citation>
    <scope>NUCLEOTIDE SEQUENCE</scope>
    <source>
        <strain evidence="1">SING2019-196</strain>
    </source>
</reference>
<evidence type="ECO:0000313" key="1">
    <source>
        <dbReference type="EMBL" id="GMH04348.1"/>
    </source>
</evidence>
<protein>
    <submittedName>
        <fullName evidence="1">Uncharacterized protein</fullName>
    </submittedName>
</protein>
<comment type="caution">
    <text evidence="1">The sequence shown here is derived from an EMBL/GenBank/DDBJ whole genome shotgun (WGS) entry which is preliminary data.</text>
</comment>
<gene>
    <name evidence="1" type="ORF">Nepgr_006187</name>
</gene>
<name>A0AAD3XH58_NEPGR</name>
<dbReference type="Proteomes" id="UP001279734">
    <property type="component" value="Unassembled WGS sequence"/>
</dbReference>
<organism evidence="1 2">
    <name type="scientific">Nepenthes gracilis</name>
    <name type="common">Slender pitcher plant</name>
    <dbReference type="NCBI Taxonomy" id="150966"/>
    <lineage>
        <taxon>Eukaryota</taxon>
        <taxon>Viridiplantae</taxon>
        <taxon>Streptophyta</taxon>
        <taxon>Embryophyta</taxon>
        <taxon>Tracheophyta</taxon>
        <taxon>Spermatophyta</taxon>
        <taxon>Magnoliopsida</taxon>
        <taxon>eudicotyledons</taxon>
        <taxon>Gunneridae</taxon>
        <taxon>Pentapetalae</taxon>
        <taxon>Caryophyllales</taxon>
        <taxon>Nepenthaceae</taxon>
        <taxon>Nepenthes</taxon>
    </lineage>
</organism>
<dbReference type="EMBL" id="BSYO01000005">
    <property type="protein sequence ID" value="GMH04348.1"/>
    <property type="molecule type" value="Genomic_DNA"/>
</dbReference>
<proteinExistence type="predicted"/>
<evidence type="ECO:0000313" key="2">
    <source>
        <dbReference type="Proteomes" id="UP001279734"/>
    </source>
</evidence>